<sequence>MTLTGSPRSAAERRREREMQYELLKFHRDQADPIATNITKKRVREPRVDLESNPFCADRQLADSYQQLNFNKNPRFYSVSVQDGARVEQNPRNHSSFINQSADLLANSRFDARARPEFSTLPPATSYTPAVAHFAAQKVVSVDPSNLRKPSNSKNNIESKSTKDVKASTRHLLPPGHDQYRKKKARELELERGYINYVYNPPHELKSGHFPPPDQTTAQLIDKYRKLAVGKMPDIF</sequence>
<gene>
    <name evidence="2" type="ORF">JG688_00005389</name>
</gene>
<evidence type="ECO:0000313" key="2">
    <source>
        <dbReference type="EMBL" id="KAG6969232.1"/>
    </source>
</evidence>
<dbReference type="AlphaFoldDB" id="A0A8J5MHN5"/>
<accession>A0A8J5MHN5</accession>
<protein>
    <submittedName>
        <fullName evidence="2">Uncharacterized protein</fullName>
    </submittedName>
</protein>
<keyword evidence="3" id="KW-1185">Reference proteome</keyword>
<name>A0A8J5MHN5_9STRA</name>
<comment type="caution">
    <text evidence="2">The sequence shown here is derived from an EMBL/GenBank/DDBJ whole genome shotgun (WGS) entry which is preliminary data.</text>
</comment>
<evidence type="ECO:0000313" key="3">
    <source>
        <dbReference type="Proteomes" id="UP000709295"/>
    </source>
</evidence>
<evidence type="ECO:0000256" key="1">
    <source>
        <dbReference type="SAM" id="MobiDB-lite"/>
    </source>
</evidence>
<reference evidence="2" key="1">
    <citation type="submission" date="2021-01" db="EMBL/GenBank/DDBJ databases">
        <title>Phytophthora aleatoria, a newly-described species from Pinus radiata is distinct from Phytophthora cactorum isolates based on comparative genomics.</title>
        <authorList>
            <person name="Mcdougal R."/>
            <person name="Panda P."/>
            <person name="Williams N."/>
            <person name="Studholme D.J."/>
        </authorList>
    </citation>
    <scope>NUCLEOTIDE SEQUENCE</scope>
    <source>
        <strain evidence="2">NZFS 4037</strain>
    </source>
</reference>
<feature type="compositionally biased region" description="Polar residues" evidence="1">
    <location>
        <begin position="148"/>
        <end position="159"/>
    </location>
</feature>
<feature type="region of interest" description="Disordered" evidence="1">
    <location>
        <begin position="143"/>
        <end position="182"/>
    </location>
</feature>
<proteinExistence type="predicted"/>
<dbReference type="EMBL" id="JAENGY010000213">
    <property type="protein sequence ID" value="KAG6969232.1"/>
    <property type="molecule type" value="Genomic_DNA"/>
</dbReference>
<dbReference type="Proteomes" id="UP000709295">
    <property type="component" value="Unassembled WGS sequence"/>
</dbReference>
<organism evidence="2 3">
    <name type="scientific">Phytophthora aleatoria</name>
    <dbReference type="NCBI Taxonomy" id="2496075"/>
    <lineage>
        <taxon>Eukaryota</taxon>
        <taxon>Sar</taxon>
        <taxon>Stramenopiles</taxon>
        <taxon>Oomycota</taxon>
        <taxon>Peronosporomycetes</taxon>
        <taxon>Peronosporales</taxon>
        <taxon>Peronosporaceae</taxon>
        <taxon>Phytophthora</taxon>
    </lineage>
</organism>